<evidence type="ECO:0000256" key="1">
    <source>
        <dbReference type="ARBA" id="ARBA00007462"/>
    </source>
</evidence>
<dbReference type="OrthoDB" id="20949at2759"/>
<feature type="compositionally biased region" description="Low complexity" evidence="2">
    <location>
        <begin position="129"/>
        <end position="144"/>
    </location>
</feature>
<organism evidence="3 4">
    <name type="scientific">Gomphillus americanus</name>
    <dbReference type="NCBI Taxonomy" id="1940652"/>
    <lineage>
        <taxon>Eukaryota</taxon>
        <taxon>Fungi</taxon>
        <taxon>Dikarya</taxon>
        <taxon>Ascomycota</taxon>
        <taxon>Pezizomycotina</taxon>
        <taxon>Lecanoromycetes</taxon>
        <taxon>OSLEUM clade</taxon>
        <taxon>Ostropomycetidae</taxon>
        <taxon>Ostropales</taxon>
        <taxon>Graphidaceae</taxon>
        <taxon>Gomphilloideae</taxon>
        <taxon>Gomphillus</taxon>
    </lineage>
</organism>
<proteinExistence type="inferred from homology"/>
<dbReference type="PANTHER" id="PTHR13245">
    <property type="entry name" value="RRP15-LIKE PROTEIN"/>
    <property type="match status" value="1"/>
</dbReference>
<dbReference type="Pfam" id="PF07890">
    <property type="entry name" value="Rrp15p"/>
    <property type="match status" value="1"/>
</dbReference>
<evidence type="ECO:0000313" key="4">
    <source>
        <dbReference type="Proteomes" id="UP000664169"/>
    </source>
</evidence>
<keyword evidence="4" id="KW-1185">Reference proteome</keyword>
<comment type="similarity">
    <text evidence="1">Belongs to the RRP15 family.</text>
</comment>
<feature type="region of interest" description="Disordered" evidence="2">
    <location>
        <begin position="1"/>
        <end position="154"/>
    </location>
</feature>
<dbReference type="InterPro" id="IPR012459">
    <property type="entry name" value="Rrp15"/>
</dbReference>
<evidence type="ECO:0000313" key="3">
    <source>
        <dbReference type="EMBL" id="CAF9927844.1"/>
    </source>
</evidence>
<dbReference type="Proteomes" id="UP000664169">
    <property type="component" value="Unassembled WGS sequence"/>
</dbReference>
<evidence type="ECO:0000256" key="2">
    <source>
        <dbReference type="SAM" id="MobiDB-lite"/>
    </source>
</evidence>
<comment type="caution">
    <text evidence="3">The sequence shown here is derived from an EMBL/GenBank/DDBJ whole genome shotgun (WGS) entry which is preliminary data.</text>
</comment>
<dbReference type="AlphaFoldDB" id="A0A8H3FNN6"/>
<reference evidence="3" key="1">
    <citation type="submission" date="2021-03" db="EMBL/GenBank/DDBJ databases">
        <authorList>
            <person name="Tagirdzhanova G."/>
        </authorList>
    </citation>
    <scope>NUCLEOTIDE SEQUENCE</scope>
</reference>
<dbReference type="GO" id="GO:0030687">
    <property type="term" value="C:preribosome, large subunit precursor"/>
    <property type="evidence" value="ECO:0007669"/>
    <property type="project" value="TreeGrafter"/>
</dbReference>
<gene>
    <name evidence="3" type="ORF">GOMPHAMPRED_004523</name>
</gene>
<feature type="compositionally biased region" description="Basic residues" evidence="2">
    <location>
        <begin position="19"/>
        <end position="30"/>
    </location>
</feature>
<protein>
    <recommendedName>
        <fullName evidence="5">Rrp15p-domain-containing protein</fullName>
    </recommendedName>
</protein>
<name>A0A8H3FNN6_9LECA</name>
<dbReference type="GO" id="GO:0000470">
    <property type="term" value="P:maturation of LSU-rRNA"/>
    <property type="evidence" value="ECO:0007669"/>
    <property type="project" value="TreeGrafter"/>
</dbReference>
<accession>A0A8H3FNN6</accession>
<evidence type="ECO:0008006" key="5">
    <source>
        <dbReference type="Google" id="ProtNLM"/>
    </source>
</evidence>
<dbReference type="PANTHER" id="PTHR13245:SF14">
    <property type="entry name" value="RRP15-LIKE PROTEIN"/>
    <property type="match status" value="1"/>
</dbReference>
<sequence length="316" mass="34250">MAASDTTKKRKSGSDRLIKNKQRPSKRFRRTAYNSDSDEEDNGFTARDAPAADPQPARADATTNGSSRSILKQTKTQSQPATKIPQENPPNDEPDNKSQPDSEANIASEEERDDFSVDPTADSEASDLGSDTSATSQTGSTSTRTKTKRRDPTAFATSISAILGSSLSRNKRADPVLARSKSAAEISKALSESKLEEKAKKQLVNERRLAKEKGRVKDVLIGDRKAVISDDGTHEDQISGASAAEILATEKRLRKVAQRGVIHLFNAVRAAQVRGEEEGKKVRAEGVLGMDNRDAKVNEMSRNAFLDLVGAGGERR</sequence>
<feature type="compositionally biased region" description="Low complexity" evidence="2">
    <location>
        <begin position="45"/>
        <end position="63"/>
    </location>
</feature>
<dbReference type="EMBL" id="CAJPDQ010000028">
    <property type="protein sequence ID" value="CAF9927844.1"/>
    <property type="molecule type" value="Genomic_DNA"/>
</dbReference>
<dbReference type="GO" id="GO:0000460">
    <property type="term" value="P:maturation of 5.8S rRNA"/>
    <property type="evidence" value="ECO:0007669"/>
    <property type="project" value="TreeGrafter"/>
</dbReference>
<feature type="compositionally biased region" description="Polar residues" evidence="2">
    <location>
        <begin position="64"/>
        <end position="81"/>
    </location>
</feature>